<proteinExistence type="predicted"/>
<dbReference type="SUPFAM" id="SSF54060">
    <property type="entry name" value="His-Me finger endonucleases"/>
    <property type="match status" value="1"/>
</dbReference>
<keyword evidence="3" id="KW-0812">Transmembrane</keyword>
<keyword evidence="2" id="KW-0479">Metal-binding</keyword>
<dbReference type="InterPro" id="IPR044925">
    <property type="entry name" value="His-Me_finger_sf"/>
</dbReference>
<dbReference type="InterPro" id="IPR044929">
    <property type="entry name" value="DNA/RNA_non-sp_Endonuclease_sf"/>
</dbReference>
<feature type="domain" description="DNA/RNA non-specific endonuclease/pyrophosphatase/phosphodiesterase" evidence="5">
    <location>
        <begin position="59"/>
        <end position="252"/>
    </location>
</feature>
<dbReference type="GO" id="GO:0004519">
    <property type="term" value="F:endonuclease activity"/>
    <property type="evidence" value="ECO:0007669"/>
    <property type="project" value="UniProtKB-KW"/>
</dbReference>
<dbReference type="InterPro" id="IPR020821">
    <property type="entry name" value="ENPP1-3/EXOG-like_nuc-like"/>
</dbReference>
<dbReference type="GO" id="GO:0003676">
    <property type="term" value="F:nucleic acid binding"/>
    <property type="evidence" value="ECO:0007669"/>
    <property type="project" value="InterPro"/>
</dbReference>
<dbReference type="EMBL" id="PXOQ01000006">
    <property type="protein sequence ID" value="PSG91665.1"/>
    <property type="molecule type" value="Genomic_DNA"/>
</dbReference>
<dbReference type="PANTHER" id="PTHR13966:SF5">
    <property type="entry name" value="ENDONUCLEASE G, MITOCHONDRIAL"/>
    <property type="match status" value="1"/>
</dbReference>
<evidence type="ECO:0000259" key="4">
    <source>
        <dbReference type="SMART" id="SM00477"/>
    </source>
</evidence>
<keyword evidence="6" id="KW-0540">Nuclease</keyword>
<dbReference type="Gene3D" id="3.40.570.10">
    <property type="entry name" value="Extracellular Endonuclease, subunit A"/>
    <property type="match status" value="1"/>
</dbReference>
<feature type="transmembrane region" description="Helical" evidence="3">
    <location>
        <begin position="6"/>
        <end position="24"/>
    </location>
</feature>
<dbReference type="AlphaFoldDB" id="A0A2T1NFY2"/>
<organism evidence="6 7">
    <name type="scientific">Aurantibacter aestuarii</name>
    <dbReference type="NCBI Taxonomy" id="1266046"/>
    <lineage>
        <taxon>Bacteria</taxon>
        <taxon>Pseudomonadati</taxon>
        <taxon>Bacteroidota</taxon>
        <taxon>Flavobacteriia</taxon>
        <taxon>Flavobacteriales</taxon>
        <taxon>Flavobacteriaceae</taxon>
        <taxon>Aurantibacter</taxon>
    </lineage>
</organism>
<feature type="binding site" evidence="2">
    <location>
        <position position="152"/>
    </location>
    <ligand>
        <name>Mg(2+)</name>
        <dbReference type="ChEBI" id="CHEBI:18420"/>
        <note>catalytic</note>
    </ligand>
</feature>
<evidence type="ECO:0000313" key="7">
    <source>
        <dbReference type="Proteomes" id="UP000238426"/>
    </source>
</evidence>
<dbReference type="CDD" id="cd00091">
    <property type="entry name" value="NUC"/>
    <property type="match status" value="1"/>
</dbReference>
<gene>
    <name evidence="6" type="ORF">C7H52_00700</name>
</gene>
<evidence type="ECO:0000256" key="3">
    <source>
        <dbReference type="SAM" id="Phobius"/>
    </source>
</evidence>
<dbReference type="PANTHER" id="PTHR13966">
    <property type="entry name" value="ENDONUCLEASE RELATED"/>
    <property type="match status" value="1"/>
</dbReference>
<feature type="active site" description="Proton acceptor" evidence="1">
    <location>
        <position position="121"/>
    </location>
</feature>
<keyword evidence="3" id="KW-1133">Transmembrane helix</keyword>
<reference evidence="6 7" key="1">
    <citation type="submission" date="2018-03" db="EMBL/GenBank/DDBJ databases">
        <title>Mesoflavibacter sp. HG37 and Mesoflavibacter sp. HG96 sp.nov., two marine bacteria isolated from seawater of Western Pacific Ocean.</title>
        <authorList>
            <person name="Cheng H."/>
            <person name="Wu Y.-H."/>
            <person name="Guo L.-L."/>
            <person name="Xu X.-W."/>
        </authorList>
    </citation>
    <scope>NUCLEOTIDE SEQUENCE [LARGE SCALE GENOMIC DNA]</scope>
    <source>
        <strain evidence="6 7">KCTC 32269</strain>
    </source>
</reference>
<keyword evidence="6" id="KW-0378">Hydrolase</keyword>
<protein>
    <submittedName>
        <fullName evidence="6">Endonuclease</fullName>
    </submittedName>
</protein>
<accession>A0A2T1NFY2</accession>
<dbReference type="RefSeq" id="WP_106461958.1">
    <property type="nucleotide sequence ID" value="NZ_PXOQ01000006.1"/>
</dbReference>
<comment type="caution">
    <text evidence="6">The sequence shown here is derived from an EMBL/GenBank/DDBJ whole genome shotgun (WGS) entry which is preliminary data.</text>
</comment>
<dbReference type="GO" id="GO:0046872">
    <property type="term" value="F:metal ion binding"/>
    <property type="evidence" value="ECO:0007669"/>
    <property type="project" value="UniProtKB-KW"/>
</dbReference>
<dbReference type="SMART" id="SM00892">
    <property type="entry name" value="Endonuclease_NS"/>
    <property type="match status" value="1"/>
</dbReference>
<evidence type="ECO:0000259" key="5">
    <source>
        <dbReference type="SMART" id="SM00892"/>
    </source>
</evidence>
<sequence length="268" mass="30633">MSKKTQYSIIAAVILVIVYAVNYIQDQDLKKKQVESGTQNKPTTNTFFMPTSTTGQIVHHDGYSLSYSEAHEQAEWVAYELKKEHLSQNNFKRPYFEIDQAVKTGAASWRNYKNSGYDKGHLCPAGDKRYSQKAHDETFLTSNITPQEHQFNAGIWNTLEQQTRYWAKRYDGVFVITGSVLKGNLKRIGAEQVSVPNLFYKVLLDYNNGAPKVIAFLIPHQDSNLPLQRFVVSVDHIENATGIDFFPELDDTIEDVIEATINVENWKF</sequence>
<feature type="domain" description="ENPP1-3/EXOG-like endonuclease/phosphodiesterase" evidence="4">
    <location>
        <begin position="60"/>
        <end position="252"/>
    </location>
</feature>
<evidence type="ECO:0000313" key="6">
    <source>
        <dbReference type="EMBL" id="PSG91665.1"/>
    </source>
</evidence>
<dbReference type="Pfam" id="PF01223">
    <property type="entry name" value="Endonuclease_NS"/>
    <property type="match status" value="1"/>
</dbReference>
<evidence type="ECO:0000256" key="1">
    <source>
        <dbReference type="PIRSR" id="PIRSR640255-1"/>
    </source>
</evidence>
<dbReference type="SMART" id="SM00477">
    <property type="entry name" value="NUC"/>
    <property type="match status" value="1"/>
</dbReference>
<name>A0A2T1NFY2_9FLAO</name>
<dbReference type="Proteomes" id="UP000238426">
    <property type="component" value="Unassembled WGS sequence"/>
</dbReference>
<dbReference type="OrthoDB" id="9811262at2"/>
<dbReference type="GO" id="GO:0016787">
    <property type="term" value="F:hydrolase activity"/>
    <property type="evidence" value="ECO:0007669"/>
    <property type="project" value="InterPro"/>
</dbReference>
<keyword evidence="7" id="KW-1185">Reference proteome</keyword>
<evidence type="ECO:0000256" key="2">
    <source>
        <dbReference type="PIRSR" id="PIRSR640255-2"/>
    </source>
</evidence>
<dbReference type="InterPro" id="IPR001604">
    <property type="entry name" value="Endo_G_ENPP1-like_dom"/>
</dbReference>
<keyword evidence="6" id="KW-0255">Endonuclease</keyword>
<keyword evidence="3" id="KW-0472">Membrane</keyword>
<dbReference type="InterPro" id="IPR040255">
    <property type="entry name" value="Non-specific_endonuclease"/>
</dbReference>